<feature type="domain" description="BCD1 alpha/beta" evidence="3">
    <location>
        <begin position="86"/>
        <end position="220"/>
    </location>
</feature>
<dbReference type="Pfam" id="PF25790">
    <property type="entry name" value="BCD1"/>
    <property type="match status" value="1"/>
</dbReference>
<dbReference type="GO" id="GO:0000492">
    <property type="term" value="P:box C/D snoRNP assembly"/>
    <property type="evidence" value="ECO:0007669"/>
    <property type="project" value="TreeGrafter"/>
</dbReference>
<evidence type="ECO:0000256" key="2">
    <source>
        <dbReference type="SAM" id="MobiDB-lite"/>
    </source>
</evidence>
<evidence type="ECO:0000259" key="3">
    <source>
        <dbReference type="Pfam" id="PF25790"/>
    </source>
</evidence>
<dbReference type="GO" id="GO:0048254">
    <property type="term" value="P:snoRNA localization"/>
    <property type="evidence" value="ECO:0007669"/>
    <property type="project" value="TreeGrafter"/>
</dbReference>
<sequence>MEEKKSKPSIENSNRQIQKEKAACEECSTSAQDAPSVPAVSFVSKHTSSAVDYNMLEDMKRVSEPAQRTRLKLCGKSNFKLPFPLKSLRSAAASRGTKLLFLTNGMSKREMNRTYYDKRKKFVSWTIEWQFHSTDVVVVDHGVHENTYLCSVIENHLKDGPWNHRLRQFCNESLDSLKFFIRKYPKGRRSPYRKLNIKAPILEQLANLVILEYPVIHTVDADYPSPKGVTFREEEFEDGGSSNPLISDLTNHSNQNMVAQTEFKESIFSPLVVRGDEQDKSVLTSGGSVWKEEEYYIGKDLGIPEEDMNFDWSTYIQILSRELIRMTSLWRKS</sequence>
<dbReference type="GO" id="GO:0000463">
    <property type="term" value="P:maturation of LSU-rRNA from tricistronic rRNA transcript (SSU-rRNA, 5.8S rRNA, LSU-rRNA)"/>
    <property type="evidence" value="ECO:0007669"/>
    <property type="project" value="TreeGrafter"/>
</dbReference>
<dbReference type="PANTHER" id="PTHR13483">
    <property type="entry name" value="BOX C_D SNORNA PROTEIN 1-RELATED"/>
    <property type="match status" value="1"/>
</dbReference>
<accession>A0AAD2DVP4</accession>
<dbReference type="PANTHER" id="PTHR13483:SF3">
    <property type="entry name" value="BOX C_D SNORNA PROTEIN 1"/>
    <property type="match status" value="1"/>
</dbReference>
<evidence type="ECO:0000313" key="5">
    <source>
        <dbReference type="Proteomes" id="UP000834106"/>
    </source>
</evidence>
<name>A0AAD2DVP4_9LAMI</name>
<gene>
    <name evidence="4" type="ORF">FPE_LOCUS12380</name>
</gene>
<organism evidence="4 5">
    <name type="scientific">Fraxinus pennsylvanica</name>
    <dbReference type="NCBI Taxonomy" id="56036"/>
    <lineage>
        <taxon>Eukaryota</taxon>
        <taxon>Viridiplantae</taxon>
        <taxon>Streptophyta</taxon>
        <taxon>Embryophyta</taxon>
        <taxon>Tracheophyta</taxon>
        <taxon>Spermatophyta</taxon>
        <taxon>Magnoliopsida</taxon>
        <taxon>eudicotyledons</taxon>
        <taxon>Gunneridae</taxon>
        <taxon>Pentapetalae</taxon>
        <taxon>asterids</taxon>
        <taxon>lamiids</taxon>
        <taxon>Lamiales</taxon>
        <taxon>Oleaceae</taxon>
        <taxon>Oleeae</taxon>
        <taxon>Fraxinus</taxon>
    </lineage>
</organism>
<dbReference type="GO" id="GO:0005634">
    <property type="term" value="C:nucleus"/>
    <property type="evidence" value="ECO:0007669"/>
    <property type="project" value="TreeGrafter"/>
</dbReference>
<feature type="region of interest" description="Disordered" evidence="2">
    <location>
        <begin position="1"/>
        <end position="22"/>
    </location>
</feature>
<dbReference type="EMBL" id="OU503042">
    <property type="protein sequence ID" value="CAI9764950.1"/>
    <property type="molecule type" value="Genomic_DNA"/>
</dbReference>
<proteinExistence type="predicted"/>
<keyword evidence="5" id="KW-1185">Reference proteome</keyword>
<dbReference type="Proteomes" id="UP000834106">
    <property type="component" value="Chromosome 7"/>
</dbReference>
<dbReference type="AlphaFoldDB" id="A0AAD2DVP4"/>
<protein>
    <recommendedName>
        <fullName evidence="3">BCD1 alpha/beta domain-containing protein</fullName>
    </recommendedName>
</protein>
<reference evidence="4" key="1">
    <citation type="submission" date="2023-05" db="EMBL/GenBank/DDBJ databases">
        <authorList>
            <person name="Huff M."/>
        </authorList>
    </citation>
    <scope>NUCLEOTIDE SEQUENCE</scope>
</reference>
<evidence type="ECO:0000256" key="1">
    <source>
        <dbReference type="ARBA" id="ARBA00022553"/>
    </source>
</evidence>
<dbReference type="GO" id="GO:0070761">
    <property type="term" value="C:pre-snoRNP complex"/>
    <property type="evidence" value="ECO:0007669"/>
    <property type="project" value="TreeGrafter"/>
</dbReference>
<dbReference type="InterPro" id="IPR057721">
    <property type="entry name" value="BCD1_alpha/beta"/>
</dbReference>
<evidence type="ECO:0000313" key="4">
    <source>
        <dbReference type="EMBL" id="CAI9764950.1"/>
    </source>
</evidence>
<keyword evidence="1" id="KW-0597">Phosphoprotein</keyword>
<dbReference type="InterPro" id="IPR051639">
    <property type="entry name" value="BCD1"/>
</dbReference>